<dbReference type="InterPro" id="IPR009732">
    <property type="entry name" value="DUF1304"/>
</dbReference>
<evidence type="ECO:0000313" key="2">
    <source>
        <dbReference type="Proteomes" id="UP000516446"/>
    </source>
</evidence>
<reference evidence="1 2" key="1">
    <citation type="submission" date="2019-08" db="EMBL/GenBank/DDBJ databases">
        <authorList>
            <person name="Chang H.C."/>
            <person name="Mun S.Y."/>
        </authorList>
    </citation>
    <scope>NUCLEOTIDE SEQUENCE [LARGE SCALE GENOMIC DNA]</scope>
    <source>
        <strain evidence="1 2">SK</strain>
    </source>
</reference>
<keyword evidence="2" id="KW-1185">Reference proteome</keyword>
<organism evidence="1 2">
    <name type="scientific">Weissella koreensis</name>
    <dbReference type="NCBI Taxonomy" id="165096"/>
    <lineage>
        <taxon>Bacteria</taxon>
        <taxon>Bacillati</taxon>
        <taxon>Bacillota</taxon>
        <taxon>Bacilli</taxon>
        <taxon>Lactobacillales</taxon>
        <taxon>Lactobacillaceae</taxon>
        <taxon>Weissella</taxon>
    </lineage>
</organism>
<dbReference type="RefSeq" id="WP_006845572.1">
    <property type="nucleotide sequence ID" value="NZ_CP026847.1"/>
</dbReference>
<name>A0A7H1MKD5_9LACO</name>
<gene>
    <name evidence="1" type="ORF">FY536_00910</name>
</gene>
<dbReference type="Pfam" id="PF06993">
    <property type="entry name" value="DUF1304"/>
    <property type="match status" value="1"/>
</dbReference>
<dbReference type="Proteomes" id="UP000516446">
    <property type="component" value="Chromosome"/>
</dbReference>
<evidence type="ECO:0000313" key="1">
    <source>
        <dbReference type="EMBL" id="QNT63921.1"/>
    </source>
</evidence>
<dbReference type="AlphaFoldDB" id="A0A7H1MKD5"/>
<sequence length="119" mass="13438">MILFLTTIIALEHLIFMLIEIFAKPELQSKSFDLPTSFLENPYAKSALGNQGIYNGMLAVTIILSNFLIPYPQLKTILILLMFYISVVGIYGSLTVTKKIFFIQSLPAMITMLLIFITK</sequence>
<dbReference type="PANTHER" id="PTHR38446">
    <property type="entry name" value="BLL0914 PROTEIN"/>
    <property type="match status" value="1"/>
</dbReference>
<dbReference type="PANTHER" id="PTHR38446:SF1">
    <property type="entry name" value="BLL0914 PROTEIN"/>
    <property type="match status" value="1"/>
</dbReference>
<dbReference type="EMBL" id="CP043431">
    <property type="protein sequence ID" value="QNT63921.1"/>
    <property type="molecule type" value="Genomic_DNA"/>
</dbReference>
<proteinExistence type="predicted"/>
<protein>
    <submittedName>
        <fullName evidence="1">DUF1304 domain-containing protein</fullName>
    </submittedName>
</protein>
<accession>A0A7H1MKD5</accession>